<dbReference type="CDD" id="cd06529">
    <property type="entry name" value="S24_LexA-like"/>
    <property type="match status" value="1"/>
</dbReference>
<dbReference type="PROSITE" id="PS50943">
    <property type="entry name" value="HTH_CROC1"/>
    <property type="match status" value="1"/>
</dbReference>
<reference evidence="5 6" key="1">
    <citation type="submission" date="2013-03" db="EMBL/GenBank/DDBJ databases">
        <title>The Genome Sequence of Enterococcus dispar ATCC_51266 (Illumina only assembly).</title>
        <authorList>
            <consortium name="The Broad Institute Genomics Platform"/>
            <consortium name="The Broad Institute Genome Sequencing Center for Infectious Disease"/>
            <person name="Earl A."/>
            <person name="Russ C."/>
            <person name="Gilmore M."/>
            <person name="Surin D."/>
            <person name="Walker B."/>
            <person name="Young S."/>
            <person name="Zeng Q."/>
            <person name="Gargeya S."/>
            <person name="Fitzgerald M."/>
            <person name="Haas B."/>
            <person name="Abouelleil A."/>
            <person name="Allen A.W."/>
            <person name="Alvarado L."/>
            <person name="Arachchi H.M."/>
            <person name="Berlin A.M."/>
            <person name="Chapman S.B."/>
            <person name="Gainer-Dewar J."/>
            <person name="Goldberg J."/>
            <person name="Griggs A."/>
            <person name="Gujja S."/>
            <person name="Hansen M."/>
            <person name="Howarth C."/>
            <person name="Imamovic A."/>
            <person name="Ireland A."/>
            <person name="Larimer J."/>
            <person name="McCowan C."/>
            <person name="Murphy C."/>
            <person name="Pearson M."/>
            <person name="Poon T.W."/>
            <person name="Priest M."/>
            <person name="Roberts A."/>
            <person name="Saif S."/>
            <person name="Shea T."/>
            <person name="Sisk P."/>
            <person name="Sykes S."/>
            <person name="Wortman J."/>
            <person name="Nusbaum C."/>
            <person name="Birren B."/>
        </authorList>
    </citation>
    <scope>NUCLEOTIDE SEQUENCE [LARGE SCALE GENOMIC DNA]</scope>
    <source>
        <strain evidence="5 6">ATCC 51266</strain>
    </source>
</reference>
<dbReference type="AlphaFoldDB" id="S1NAJ5"/>
<evidence type="ECO:0000256" key="3">
    <source>
        <dbReference type="ARBA" id="ARBA00023163"/>
    </source>
</evidence>
<dbReference type="InterPro" id="IPR036286">
    <property type="entry name" value="LexA/Signal_pep-like_sf"/>
</dbReference>
<feature type="domain" description="HTH cro/C1-type" evidence="4">
    <location>
        <begin position="21"/>
        <end position="62"/>
    </location>
</feature>
<dbReference type="PANTHER" id="PTHR40661:SF1">
    <property type="entry name" value="HTH CRO_C1-TYPE DOMAIN-CONTAINING PROTEIN"/>
    <property type="match status" value="1"/>
</dbReference>
<dbReference type="Proteomes" id="UP000014127">
    <property type="component" value="Unassembled WGS sequence"/>
</dbReference>
<dbReference type="PATRIC" id="fig|1139219.3.peg.2436"/>
<dbReference type="OrthoDB" id="2475196at2"/>
<dbReference type="Gene3D" id="1.10.260.40">
    <property type="entry name" value="lambda repressor-like DNA-binding domains"/>
    <property type="match status" value="1"/>
</dbReference>
<dbReference type="InterPro" id="IPR010982">
    <property type="entry name" value="Lambda_DNA-bd_dom_sf"/>
</dbReference>
<dbReference type="STRING" id="44009.RV01_GL001612"/>
<evidence type="ECO:0000313" key="6">
    <source>
        <dbReference type="Proteomes" id="UP000014127"/>
    </source>
</evidence>
<evidence type="ECO:0000259" key="4">
    <source>
        <dbReference type="PROSITE" id="PS50943"/>
    </source>
</evidence>
<dbReference type="InterPro" id="IPR039418">
    <property type="entry name" value="LexA-like"/>
</dbReference>
<dbReference type="RefSeq" id="WP_016173608.1">
    <property type="nucleotide sequence ID" value="NZ_ASWK01000001.1"/>
</dbReference>
<dbReference type="SUPFAM" id="SSF51306">
    <property type="entry name" value="LexA/Signal peptidase"/>
    <property type="match status" value="1"/>
</dbReference>
<dbReference type="CDD" id="cd00093">
    <property type="entry name" value="HTH_XRE"/>
    <property type="match status" value="1"/>
</dbReference>
<dbReference type="PANTHER" id="PTHR40661">
    <property type="match status" value="1"/>
</dbReference>
<organism evidence="5 6">
    <name type="scientific">Enterococcus dispar ATCC 51266</name>
    <dbReference type="NCBI Taxonomy" id="1139219"/>
    <lineage>
        <taxon>Bacteria</taxon>
        <taxon>Bacillati</taxon>
        <taxon>Bacillota</taxon>
        <taxon>Bacilli</taxon>
        <taxon>Lactobacillales</taxon>
        <taxon>Enterococcaceae</taxon>
        <taxon>Enterococcus</taxon>
    </lineage>
</organism>
<evidence type="ECO:0000313" key="5">
    <source>
        <dbReference type="EMBL" id="EOT39009.1"/>
    </source>
</evidence>
<keyword evidence="6" id="KW-1185">Reference proteome</keyword>
<dbReference type="eggNOG" id="COG2932">
    <property type="taxonomic scope" value="Bacteria"/>
</dbReference>
<gene>
    <name evidence="5" type="ORF">OMK_02491</name>
</gene>
<accession>S1NAJ5</accession>
<keyword evidence="3" id="KW-0804">Transcription</keyword>
<dbReference type="HOGENOM" id="CLU_066192_1_1_9"/>
<dbReference type="EMBL" id="AHYR01000012">
    <property type="protein sequence ID" value="EOT39009.1"/>
    <property type="molecule type" value="Genomic_DNA"/>
</dbReference>
<name>S1NAJ5_9ENTE</name>
<proteinExistence type="predicted"/>
<comment type="caution">
    <text evidence="5">The sequence shown here is derived from an EMBL/GenBank/DDBJ whole genome shotgun (WGS) entry which is preliminary data.</text>
</comment>
<evidence type="ECO:0000256" key="2">
    <source>
        <dbReference type="ARBA" id="ARBA00023125"/>
    </source>
</evidence>
<keyword evidence="1" id="KW-0805">Transcription regulation</keyword>
<dbReference type="GO" id="GO:0003677">
    <property type="term" value="F:DNA binding"/>
    <property type="evidence" value="ECO:0007669"/>
    <property type="project" value="UniProtKB-KW"/>
</dbReference>
<dbReference type="InterPro" id="IPR015927">
    <property type="entry name" value="Peptidase_S24_S26A/B/C"/>
</dbReference>
<keyword evidence="2" id="KW-0238">DNA-binding</keyword>
<evidence type="ECO:0000256" key="1">
    <source>
        <dbReference type="ARBA" id="ARBA00023015"/>
    </source>
</evidence>
<dbReference type="Gene3D" id="2.10.109.10">
    <property type="entry name" value="Umud Fragment, subunit A"/>
    <property type="match status" value="1"/>
</dbReference>
<dbReference type="InterPro" id="IPR001387">
    <property type="entry name" value="Cro/C1-type_HTH"/>
</dbReference>
<protein>
    <recommendedName>
        <fullName evidence="4">HTH cro/C1-type domain-containing protein</fullName>
    </recommendedName>
</protein>
<sequence length="240" mass="27153">MNIEDNLKEIIEVKFGNVKTFAEKIDLPYTTVRSILQRGVMNAKVENVIKIADGLNMKAEDLMSLDNTQSISTIYNQLDQKRQAKVYNFADRQLREQKYGVADAGKIVPLKRREPKTVDIYGRLSAGGGAYNDKSVIETVEVDSAPSKYDMAFVVSGDSMEPMFEDGEVVFVNETQDVFNGQIAAIEINDEAFIKKIYIEGKRMRMVSLNVDTDKDGKRLYPDFYADECDNLFVIGRVIM</sequence>
<dbReference type="Pfam" id="PF00717">
    <property type="entry name" value="Peptidase_S24"/>
    <property type="match status" value="1"/>
</dbReference>